<protein>
    <submittedName>
        <fullName evidence="1">Uncharacterized protein</fullName>
    </submittedName>
</protein>
<dbReference type="EMBL" id="BMAC01000595">
    <property type="protein sequence ID" value="GFP99895.1"/>
    <property type="molecule type" value="Genomic_DNA"/>
</dbReference>
<gene>
    <name evidence="1" type="ORF">PHJA_002133600</name>
</gene>
<keyword evidence="2" id="KW-1185">Reference proteome</keyword>
<dbReference type="AlphaFoldDB" id="A0A830CXU0"/>
<reference evidence="1" key="1">
    <citation type="submission" date="2020-07" db="EMBL/GenBank/DDBJ databases">
        <title>Ethylene signaling mediates host invasion by parasitic plants.</title>
        <authorList>
            <person name="Yoshida S."/>
        </authorList>
    </citation>
    <scope>NUCLEOTIDE SEQUENCE</scope>
    <source>
        <strain evidence="1">Okayama</strain>
    </source>
</reference>
<organism evidence="1 2">
    <name type="scientific">Phtheirospermum japonicum</name>
    <dbReference type="NCBI Taxonomy" id="374723"/>
    <lineage>
        <taxon>Eukaryota</taxon>
        <taxon>Viridiplantae</taxon>
        <taxon>Streptophyta</taxon>
        <taxon>Embryophyta</taxon>
        <taxon>Tracheophyta</taxon>
        <taxon>Spermatophyta</taxon>
        <taxon>Magnoliopsida</taxon>
        <taxon>eudicotyledons</taxon>
        <taxon>Gunneridae</taxon>
        <taxon>Pentapetalae</taxon>
        <taxon>asterids</taxon>
        <taxon>lamiids</taxon>
        <taxon>Lamiales</taxon>
        <taxon>Orobanchaceae</taxon>
        <taxon>Orobanchaceae incertae sedis</taxon>
        <taxon>Phtheirospermum</taxon>
    </lineage>
</organism>
<sequence length="96" mass="10673">MSNLRRQEEAIVASKVEKSRLPSQEDLSLEKTKAAMSAAKLPKLRSKENAVKISVALLLPLQQEMDPDLIFPPGSFCSMEEVLIPRKLQQKRVAAA</sequence>
<evidence type="ECO:0000313" key="1">
    <source>
        <dbReference type="EMBL" id="GFP99895.1"/>
    </source>
</evidence>
<dbReference type="Proteomes" id="UP000653305">
    <property type="component" value="Unassembled WGS sequence"/>
</dbReference>
<comment type="caution">
    <text evidence="1">The sequence shown here is derived from an EMBL/GenBank/DDBJ whole genome shotgun (WGS) entry which is preliminary data.</text>
</comment>
<proteinExistence type="predicted"/>
<dbReference type="OrthoDB" id="681218at2759"/>
<evidence type="ECO:0000313" key="2">
    <source>
        <dbReference type="Proteomes" id="UP000653305"/>
    </source>
</evidence>
<accession>A0A830CXU0</accession>
<name>A0A830CXU0_9LAMI</name>